<evidence type="ECO:0000313" key="1">
    <source>
        <dbReference type="EMBL" id="DAD50718.1"/>
    </source>
</evidence>
<organism evidence="1 2">
    <name type="scientific">ssRNA phage SRR6960803_6</name>
    <dbReference type="NCBI Taxonomy" id="2786622"/>
    <lineage>
        <taxon>Viruses</taxon>
        <taxon>Riboviria</taxon>
        <taxon>Orthornavirae</taxon>
        <taxon>Lenarviricota</taxon>
        <taxon>Leviviricetes</taxon>
        <taxon>Norzivirales</taxon>
        <taxon>Fiersviridae</taxon>
        <taxon>Ulinhavirus</taxon>
        <taxon>Ulinhavirus borborovivens</taxon>
        <taxon>Pipunevirus borborovivens</taxon>
    </lineage>
</organism>
<name>A0A8S5KY61_9VIRU</name>
<dbReference type="RefSeq" id="YP_010769743.1">
    <property type="nucleotide sequence ID" value="NC_074063.1"/>
</dbReference>
<protein>
    <submittedName>
        <fullName evidence="1">Uncharacterized protein</fullName>
    </submittedName>
</protein>
<evidence type="ECO:0000313" key="2">
    <source>
        <dbReference type="Proteomes" id="UP000681440"/>
    </source>
</evidence>
<dbReference type="KEGG" id="vg:80398851"/>
<reference evidence="1" key="1">
    <citation type="submission" date="2020-09" db="EMBL/GenBank/DDBJ databases">
        <title>Leviviricetes taxonomy.</title>
        <authorList>
            <person name="Stockdale S.R."/>
            <person name="Callanan J."/>
            <person name="Adriaenssens E.M."/>
            <person name="Kuhn J.H."/>
            <person name="Rumnieks J."/>
            <person name="Shkoporov A."/>
            <person name="Draper L.A."/>
            <person name="Ross P."/>
            <person name="Hill C."/>
        </authorList>
    </citation>
    <scope>NUCLEOTIDE SEQUENCE</scope>
</reference>
<dbReference type="Proteomes" id="UP000681440">
    <property type="component" value="Segment"/>
</dbReference>
<proteinExistence type="predicted"/>
<gene>
    <name evidence="1" type="primary">SRR6960803_6_1</name>
</gene>
<accession>A0A8S5KY61</accession>
<keyword evidence="2" id="KW-1185">Reference proteome</keyword>
<sequence>MSIESQVRIYSVRLLSVTQASFLSSVIDEGDDGRLGNQFLYEPMTYDFIEIVSSGWTGGAKLRVKRISKEKALAYANKLLSGAWIDEIEYHKLYVAIDHLLNGMCDLRSAWEARYSPMS</sequence>
<dbReference type="EMBL" id="BK013608">
    <property type="protein sequence ID" value="DAD50718.1"/>
    <property type="molecule type" value="Genomic_RNA"/>
</dbReference>
<dbReference type="GeneID" id="80398851"/>